<gene>
    <name evidence="2" type="ORF">SAMN06295960_4941</name>
</gene>
<keyword evidence="3" id="KW-1185">Reference proteome</keyword>
<feature type="coiled-coil region" evidence="1">
    <location>
        <begin position="10"/>
        <end position="97"/>
    </location>
</feature>
<sequence length="735" mass="82322">MNVQADPNKIEELSQQFKRWRRELESSFIQMTSVANRTAGSAQSSYSEDSGVRSTANQVERLAQEIQHEARELVGRLEEQSRLLYQAASEYRQLEREAERRLRSSGSVQLPAGISRYFSYAMPIGHAVAGRLSPSFIPAMKQLYRIMDQTSFIRKLMDMLLSKQVAAVQADPLVAKWLRALTDGTPKEKEAARLKLSTIAMSLTAIKEAQREYSVYHYFGRSGYMDEAHVRANEAREKLRALGVDDTYYNEQVKLAGTNLLDSLEACRYNPLKDDGSPMPEQAELLAYIQQVIAKGQVDPLDALQYQLLEEKLRKIESGELPPTHLPDGTLIDESNKWNETTFAYFETYIKHEGMEAPLTYYDSWVKETYGRTKWEGFVKTSGEVTMGFTKGLLIGIIEGIVDTAGLAYQLVVDPQQVGKDMLYAAEYLIQNRELVVEAAKQMYANFESASPEEKAEMIGKVSSILVPGMGVTKAGKAAKVPEALSSMTQAVKTSKIMNVLANPIKKFKEIDWKSYTIRFQDWVQSLKSGRFAVTPDGMLVRIPDETSSVVRRIDAGDSKKIEGTGKFNDPVITKTNKGLEIEFVNPHGSKIKWVEQNPKNIPNAIESAKNSSNSGKAIEGKVGNYVQQNMEIKGFGLKLDNISTGKPAGDIDVMTNNQIIEVKKSISAVKLDQIDKYVNRSNPQFFNYEGREIVLYVDEIIDTSNPQVTKMIQELNSKGVKVVNDLEELGGVLK</sequence>
<dbReference type="RefSeq" id="WP_085499075.1">
    <property type="nucleotide sequence ID" value="NZ_FXAZ01000013.1"/>
</dbReference>
<evidence type="ECO:0000313" key="3">
    <source>
        <dbReference type="Proteomes" id="UP000193834"/>
    </source>
</evidence>
<proteinExistence type="predicted"/>
<name>A0A1X7M052_9BACL</name>
<organism evidence="2 3">
    <name type="scientific">Paenibacillus aquistagni</name>
    <dbReference type="NCBI Taxonomy" id="1852522"/>
    <lineage>
        <taxon>Bacteria</taxon>
        <taxon>Bacillati</taxon>
        <taxon>Bacillota</taxon>
        <taxon>Bacilli</taxon>
        <taxon>Bacillales</taxon>
        <taxon>Paenibacillaceae</taxon>
        <taxon>Paenibacillus</taxon>
    </lineage>
</organism>
<dbReference type="AlphaFoldDB" id="A0A1X7M052"/>
<dbReference type="OrthoDB" id="2573657at2"/>
<dbReference type="STRING" id="1852522.SAMN06295960_4941"/>
<reference evidence="2 3" key="1">
    <citation type="submission" date="2017-04" db="EMBL/GenBank/DDBJ databases">
        <authorList>
            <person name="Afonso C.L."/>
            <person name="Miller P.J."/>
            <person name="Scott M.A."/>
            <person name="Spackman E."/>
            <person name="Goraichik I."/>
            <person name="Dimitrov K.M."/>
            <person name="Suarez D.L."/>
            <person name="Swayne D.E."/>
        </authorList>
    </citation>
    <scope>NUCLEOTIDE SEQUENCE [LARGE SCALE GENOMIC DNA]</scope>
    <source>
        <strain evidence="2 3">11</strain>
    </source>
</reference>
<dbReference type="Proteomes" id="UP000193834">
    <property type="component" value="Unassembled WGS sequence"/>
</dbReference>
<protein>
    <submittedName>
        <fullName evidence="2">Uncharacterized protein</fullName>
    </submittedName>
</protein>
<keyword evidence="1" id="KW-0175">Coiled coil</keyword>
<accession>A0A1X7M052</accession>
<dbReference type="EMBL" id="FXAZ01000013">
    <property type="protein sequence ID" value="SMG59451.1"/>
    <property type="molecule type" value="Genomic_DNA"/>
</dbReference>
<evidence type="ECO:0000256" key="1">
    <source>
        <dbReference type="SAM" id="Coils"/>
    </source>
</evidence>
<evidence type="ECO:0000313" key="2">
    <source>
        <dbReference type="EMBL" id="SMG59451.1"/>
    </source>
</evidence>